<dbReference type="InterPro" id="IPR036397">
    <property type="entry name" value="RNaseH_sf"/>
</dbReference>
<accession>A0A8S1A049</accession>
<gene>
    <name evidence="2" type="ORF">APLA_LOCUS8130</name>
</gene>
<dbReference type="PANTHER" id="PTHR47331:SF2">
    <property type="match status" value="1"/>
</dbReference>
<dbReference type="Gene3D" id="3.30.420.10">
    <property type="entry name" value="Ribonuclease H-like superfamily/Ribonuclease H"/>
    <property type="match status" value="1"/>
</dbReference>
<keyword evidence="3" id="KW-1185">Reference proteome</keyword>
<dbReference type="Proteomes" id="UP000494106">
    <property type="component" value="Unassembled WGS sequence"/>
</dbReference>
<protein>
    <submittedName>
        <fullName evidence="2">Uncharacterized protein</fullName>
    </submittedName>
</protein>
<evidence type="ECO:0000313" key="2">
    <source>
        <dbReference type="EMBL" id="CAB3239959.1"/>
    </source>
</evidence>
<feature type="chain" id="PRO_5035752507" evidence="1">
    <location>
        <begin position="19"/>
        <end position="135"/>
    </location>
</feature>
<dbReference type="EMBL" id="CADEBC010000503">
    <property type="protein sequence ID" value="CAB3239959.1"/>
    <property type="molecule type" value="Genomic_DNA"/>
</dbReference>
<dbReference type="AlphaFoldDB" id="A0A8S1A049"/>
<organism evidence="2 3">
    <name type="scientific">Arctia plantaginis</name>
    <name type="common">Wood tiger moth</name>
    <name type="synonym">Phalaena plantaginis</name>
    <dbReference type="NCBI Taxonomy" id="874455"/>
    <lineage>
        <taxon>Eukaryota</taxon>
        <taxon>Metazoa</taxon>
        <taxon>Ecdysozoa</taxon>
        <taxon>Arthropoda</taxon>
        <taxon>Hexapoda</taxon>
        <taxon>Insecta</taxon>
        <taxon>Pterygota</taxon>
        <taxon>Neoptera</taxon>
        <taxon>Endopterygota</taxon>
        <taxon>Lepidoptera</taxon>
        <taxon>Glossata</taxon>
        <taxon>Ditrysia</taxon>
        <taxon>Noctuoidea</taxon>
        <taxon>Erebidae</taxon>
        <taxon>Arctiinae</taxon>
        <taxon>Arctia</taxon>
    </lineage>
</organism>
<dbReference type="OrthoDB" id="8052806at2759"/>
<feature type="signal peptide" evidence="1">
    <location>
        <begin position="1"/>
        <end position="18"/>
    </location>
</feature>
<name>A0A8S1A049_ARCPL</name>
<dbReference type="SUPFAM" id="SSF53098">
    <property type="entry name" value="Ribonuclease H-like"/>
    <property type="match status" value="1"/>
</dbReference>
<dbReference type="PANTHER" id="PTHR47331">
    <property type="entry name" value="PHD-TYPE DOMAIN-CONTAINING PROTEIN"/>
    <property type="match status" value="1"/>
</dbReference>
<comment type="caution">
    <text evidence="2">The sequence shown here is derived from an EMBL/GenBank/DDBJ whole genome shotgun (WGS) entry which is preliminary data.</text>
</comment>
<sequence>MHLNWALLGVRLYLKVSSEVIESDIANQDIEFKCIPAYSPHFGGIWEAAIKSMKHLLRRVMSLTHLTYEEFAKCPAKVQAILNSRPLTPLSTDRSDLTCHTPLHLVLGRALRQFLDQTSVTLTHRDCHASTVSRS</sequence>
<reference evidence="2 3" key="1">
    <citation type="submission" date="2020-04" db="EMBL/GenBank/DDBJ databases">
        <authorList>
            <person name="Wallbank WR R."/>
            <person name="Pardo Diaz C."/>
            <person name="Kozak K."/>
            <person name="Martin S."/>
            <person name="Jiggins C."/>
            <person name="Moest M."/>
            <person name="Warren A I."/>
            <person name="Byers J.R.P. K."/>
            <person name="Montejo-Kovacevich G."/>
            <person name="Yen C E."/>
        </authorList>
    </citation>
    <scope>NUCLEOTIDE SEQUENCE [LARGE SCALE GENOMIC DNA]</scope>
</reference>
<proteinExistence type="predicted"/>
<keyword evidence="1" id="KW-0732">Signal</keyword>
<dbReference type="InterPro" id="IPR012337">
    <property type="entry name" value="RNaseH-like_sf"/>
</dbReference>
<evidence type="ECO:0000313" key="3">
    <source>
        <dbReference type="Proteomes" id="UP000494106"/>
    </source>
</evidence>
<dbReference type="GO" id="GO:0003676">
    <property type="term" value="F:nucleic acid binding"/>
    <property type="evidence" value="ECO:0007669"/>
    <property type="project" value="InterPro"/>
</dbReference>
<evidence type="ECO:0000256" key="1">
    <source>
        <dbReference type="SAM" id="SignalP"/>
    </source>
</evidence>